<sequence length="498" mass="54279">MLDGQPNDTDPTAPSEAEEAALCAAATTALAAVTGDYEPARDAAISLELLPKVVEGLESKFPELALGCLKCLRSLSKSVKVVRRDMSNERVAGVLLRLMKNDEREVSKIASATLCNLVLEFSPIRVAILERGATKMLVDLIRSEDEELRDNALWALKNLFFKADAETKNVVMAALGYDSLQTLCADKNPRVRELAMAVIRNLACSGSAEQQSKQLDALFANTGDRLVKLLSDALRADIDNLQVAVQAMYVVCNIASGTEEHKASLINSDIPQLLLWWSSHADEKARIAAVWCTTNSSGKSRPIKSRRPSWLMRSPPISGRNQRGMLAMLRRQHLPLPTSPAARRHLETLDALDIPGRRSTSNAQATRASRENRSRGNADMDTSGSGVGPNEGEEDAVMSCAPDETTASDSGYAWRIGRLRELGFECRLRTLLNDPHIEVQGTARAALELFDDSDGQQLDYDPTALQDYNTTVRTHAPRSPPVLSGVVESDSSSPTSSR</sequence>
<dbReference type="GO" id="GO:0043161">
    <property type="term" value="P:proteasome-mediated ubiquitin-dependent protein catabolic process"/>
    <property type="evidence" value="ECO:0007669"/>
    <property type="project" value="TreeGrafter"/>
</dbReference>
<feature type="repeat" description="ARM" evidence="6">
    <location>
        <begin position="132"/>
        <end position="159"/>
    </location>
</feature>
<evidence type="ECO:0000256" key="6">
    <source>
        <dbReference type="PROSITE-ProRule" id="PRU00259"/>
    </source>
</evidence>
<dbReference type="STRING" id="2769.R7QNQ7"/>
<dbReference type="InterPro" id="IPR038739">
    <property type="entry name" value="ARMC8/Vid28"/>
</dbReference>
<evidence type="ECO:0000256" key="3">
    <source>
        <dbReference type="ARBA" id="ARBA00022490"/>
    </source>
</evidence>
<evidence type="ECO:0000256" key="1">
    <source>
        <dbReference type="ARBA" id="ARBA00004123"/>
    </source>
</evidence>
<dbReference type="AlphaFoldDB" id="R7QNQ7"/>
<dbReference type="Gramene" id="CDF39111">
    <property type="protein sequence ID" value="CDF39111"/>
    <property type="gene ID" value="CHC_T00006512001"/>
</dbReference>
<evidence type="ECO:0000256" key="7">
    <source>
        <dbReference type="SAM" id="MobiDB-lite"/>
    </source>
</evidence>
<dbReference type="RefSeq" id="XP_005719022.1">
    <property type="nucleotide sequence ID" value="XM_005718965.1"/>
</dbReference>
<dbReference type="Pfam" id="PF00514">
    <property type="entry name" value="Arm"/>
    <property type="match status" value="1"/>
</dbReference>
<feature type="region of interest" description="Disordered" evidence="7">
    <location>
        <begin position="349"/>
        <end position="396"/>
    </location>
</feature>
<keyword evidence="3" id="KW-0963">Cytoplasm</keyword>
<dbReference type="GO" id="GO:0005634">
    <property type="term" value="C:nucleus"/>
    <property type="evidence" value="ECO:0007669"/>
    <property type="project" value="UniProtKB-SubCell"/>
</dbReference>
<dbReference type="EMBL" id="HG002002">
    <property type="protein sequence ID" value="CDF39111.1"/>
    <property type="molecule type" value="Genomic_DNA"/>
</dbReference>
<evidence type="ECO:0000313" key="9">
    <source>
        <dbReference type="Proteomes" id="UP000012073"/>
    </source>
</evidence>
<dbReference type="InterPro" id="IPR011989">
    <property type="entry name" value="ARM-like"/>
</dbReference>
<dbReference type="PANTHER" id="PTHR15651:SF7">
    <property type="entry name" value="ARMADILLO REPEAT-CONTAINING PROTEIN 8"/>
    <property type="match status" value="1"/>
</dbReference>
<evidence type="ECO:0000256" key="5">
    <source>
        <dbReference type="ARBA" id="ARBA00023242"/>
    </source>
</evidence>
<feature type="compositionally biased region" description="Basic and acidic residues" evidence="7">
    <location>
        <begin position="368"/>
        <end position="378"/>
    </location>
</feature>
<keyword evidence="5" id="KW-0539">Nucleus</keyword>
<dbReference type="InterPro" id="IPR000225">
    <property type="entry name" value="Armadillo"/>
</dbReference>
<dbReference type="InterPro" id="IPR016024">
    <property type="entry name" value="ARM-type_fold"/>
</dbReference>
<feature type="region of interest" description="Disordered" evidence="7">
    <location>
        <begin position="472"/>
        <end position="498"/>
    </location>
</feature>
<keyword evidence="9" id="KW-1185">Reference proteome</keyword>
<protein>
    <submittedName>
        <fullName evidence="8">Uncharacterized protein</fullName>
    </submittedName>
</protein>
<accession>R7QNQ7</accession>
<dbReference type="PANTHER" id="PTHR15651">
    <property type="entry name" value="ARMADILLO REPEAT-CONTAINING PROTEIN 8"/>
    <property type="match status" value="1"/>
</dbReference>
<dbReference type="SUPFAM" id="SSF48371">
    <property type="entry name" value="ARM repeat"/>
    <property type="match status" value="1"/>
</dbReference>
<evidence type="ECO:0000256" key="4">
    <source>
        <dbReference type="ARBA" id="ARBA00022737"/>
    </source>
</evidence>
<feature type="compositionally biased region" description="Low complexity" evidence="7">
    <location>
        <begin position="482"/>
        <end position="498"/>
    </location>
</feature>
<dbReference type="KEGG" id="ccp:CHC_T00006512001"/>
<dbReference type="GO" id="GO:0034657">
    <property type="term" value="C:GID complex"/>
    <property type="evidence" value="ECO:0007669"/>
    <property type="project" value="TreeGrafter"/>
</dbReference>
<feature type="compositionally biased region" description="Polar residues" evidence="7">
    <location>
        <begin position="358"/>
        <end position="367"/>
    </location>
</feature>
<dbReference type="PROSITE" id="PS50176">
    <property type="entry name" value="ARM_REPEAT"/>
    <property type="match status" value="1"/>
</dbReference>
<name>R7QNQ7_CHOCR</name>
<dbReference type="Proteomes" id="UP000012073">
    <property type="component" value="Unassembled WGS sequence"/>
</dbReference>
<proteinExistence type="predicted"/>
<evidence type="ECO:0000256" key="2">
    <source>
        <dbReference type="ARBA" id="ARBA00004496"/>
    </source>
</evidence>
<dbReference type="OrthoDB" id="5559898at2759"/>
<dbReference type="Gene3D" id="1.25.10.10">
    <property type="entry name" value="Leucine-rich Repeat Variant"/>
    <property type="match status" value="1"/>
</dbReference>
<organism evidence="8 9">
    <name type="scientific">Chondrus crispus</name>
    <name type="common">Carrageen Irish moss</name>
    <name type="synonym">Polymorpha crispa</name>
    <dbReference type="NCBI Taxonomy" id="2769"/>
    <lineage>
        <taxon>Eukaryota</taxon>
        <taxon>Rhodophyta</taxon>
        <taxon>Florideophyceae</taxon>
        <taxon>Rhodymeniophycidae</taxon>
        <taxon>Gigartinales</taxon>
        <taxon>Gigartinaceae</taxon>
        <taxon>Chondrus</taxon>
    </lineage>
</organism>
<dbReference type="PhylomeDB" id="R7QNQ7"/>
<evidence type="ECO:0000313" key="8">
    <source>
        <dbReference type="EMBL" id="CDF39111.1"/>
    </source>
</evidence>
<dbReference type="GeneID" id="17326762"/>
<feature type="region of interest" description="Disordered" evidence="7">
    <location>
        <begin position="298"/>
        <end position="317"/>
    </location>
</feature>
<reference evidence="9" key="1">
    <citation type="journal article" date="2013" name="Proc. Natl. Acad. Sci. U.S.A.">
        <title>Genome structure and metabolic features in the red seaweed Chondrus crispus shed light on evolution of the Archaeplastida.</title>
        <authorList>
            <person name="Collen J."/>
            <person name="Porcel B."/>
            <person name="Carre W."/>
            <person name="Ball S.G."/>
            <person name="Chaparro C."/>
            <person name="Tonon T."/>
            <person name="Barbeyron T."/>
            <person name="Michel G."/>
            <person name="Noel B."/>
            <person name="Valentin K."/>
            <person name="Elias M."/>
            <person name="Artiguenave F."/>
            <person name="Arun A."/>
            <person name="Aury J.M."/>
            <person name="Barbosa-Neto J.F."/>
            <person name="Bothwell J.H."/>
            <person name="Bouget F.Y."/>
            <person name="Brillet L."/>
            <person name="Cabello-Hurtado F."/>
            <person name="Capella-Gutierrez S."/>
            <person name="Charrier B."/>
            <person name="Cladiere L."/>
            <person name="Cock J.M."/>
            <person name="Coelho S.M."/>
            <person name="Colleoni C."/>
            <person name="Czjzek M."/>
            <person name="Da Silva C."/>
            <person name="Delage L."/>
            <person name="Denoeud F."/>
            <person name="Deschamps P."/>
            <person name="Dittami S.M."/>
            <person name="Gabaldon T."/>
            <person name="Gachon C.M."/>
            <person name="Groisillier A."/>
            <person name="Herve C."/>
            <person name="Jabbari K."/>
            <person name="Katinka M."/>
            <person name="Kloareg B."/>
            <person name="Kowalczyk N."/>
            <person name="Labadie K."/>
            <person name="Leblanc C."/>
            <person name="Lopez P.J."/>
            <person name="McLachlan D.H."/>
            <person name="Meslet-Cladiere L."/>
            <person name="Moustafa A."/>
            <person name="Nehr Z."/>
            <person name="Nyvall Collen P."/>
            <person name="Panaud O."/>
            <person name="Partensky F."/>
            <person name="Poulain J."/>
            <person name="Rensing S.A."/>
            <person name="Rousvoal S."/>
            <person name="Samson G."/>
            <person name="Symeonidi A."/>
            <person name="Weissenbach J."/>
            <person name="Zambounis A."/>
            <person name="Wincker P."/>
            <person name="Boyen C."/>
        </authorList>
    </citation>
    <scope>NUCLEOTIDE SEQUENCE [LARGE SCALE GENOMIC DNA]</scope>
    <source>
        <strain evidence="9">cv. Stackhouse</strain>
    </source>
</reference>
<dbReference type="SMART" id="SM00185">
    <property type="entry name" value="ARM"/>
    <property type="match status" value="2"/>
</dbReference>
<gene>
    <name evidence="8" type="ORF">CHC_T00006512001</name>
</gene>
<comment type="subcellular location">
    <subcellularLocation>
        <location evidence="2">Cytoplasm</location>
    </subcellularLocation>
    <subcellularLocation>
        <location evidence="1">Nucleus</location>
    </subcellularLocation>
</comment>
<keyword evidence="4" id="KW-0677">Repeat</keyword>
<dbReference type="GO" id="GO:0005737">
    <property type="term" value="C:cytoplasm"/>
    <property type="evidence" value="ECO:0007669"/>
    <property type="project" value="UniProtKB-SubCell"/>
</dbReference>